<evidence type="ECO:0000256" key="2">
    <source>
        <dbReference type="SAM" id="Phobius"/>
    </source>
</evidence>
<feature type="region of interest" description="Disordered" evidence="1">
    <location>
        <begin position="48"/>
        <end position="137"/>
    </location>
</feature>
<keyword evidence="2" id="KW-0472">Membrane</keyword>
<keyword evidence="2" id="KW-1133">Transmembrane helix</keyword>
<feature type="transmembrane region" description="Helical" evidence="2">
    <location>
        <begin position="20"/>
        <end position="42"/>
    </location>
</feature>
<name>A0A6C0DMC8_9ZZZZ</name>
<dbReference type="AlphaFoldDB" id="A0A6C0DMC8"/>
<protein>
    <submittedName>
        <fullName evidence="3">Uncharacterized protein</fullName>
    </submittedName>
</protein>
<feature type="compositionally biased region" description="Basic and acidic residues" evidence="1">
    <location>
        <begin position="48"/>
        <end position="59"/>
    </location>
</feature>
<accession>A0A6C0DMC8</accession>
<sequence length="137" mass="14921">MNNIEDNTKMLLQSSTNQNTVTSVPAITYLFVGLTSFVLAYFTAMDKGEDSESLPKDESVTSMLPGLGTAMTESENGEEKPSDEESTMEPESEPEPSESETNPPAQAPLAGGKKRKNSIKKQIKKIKSKRSTKSRST</sequence>
<evidence type="ECO:0000256" key="1">
    <source>
        <dbReference type="SAM" id="MobiDB-lite"/>
    </source>
</evidence>
<feature type="compositionally biased region" description="Acidic residues" evidence="1">
    <location>
        <begin position="81"/>
        <end position="98"/>
    </location>
</feature>
<organism evidence="3">
    <name type="scientific">viral metagenome</name>
    <dbReference type="NCBI Taxonomy" id="1070528"/>
    <lineage>
        <taxon>unclassified sequences</taxon>
        <taxon>metagenomes</taxon>
        <taxon>organismal metagenomes</taxon>
    </lineage>
</organism>
<feature type="compositionally biased region" description="Basic residues" evidence="1">
    <location>
        <begin position="112"/>
        <end position="137"/>
    </location>
</feature>
<proteinExistence type="predicted"/>
<evidence type="ECO:0000313" key="3">
    <source>
        <dbReference type="EMBL" id="QHT18088.1"/>
    </source>
</evidence>
<dbReference type="EMBL" id="MN739648">
    <property type="protein sequence ID" value="QHT18088.1"/>
    <property type="molecule type" value="Genomic_DNA"/>
</dbReference>
<keyword evidence="2" id="KW-0812">Transmembrane</keyword>
<reference evidence="3" key="1">
    <citation type="journal article" date="2020" name="Nature">
        <title>Giant virus diversity and host interactions through global metagenomics.</title>
        <authorList>
            <person name="Schulz F."/>
            <person name="Roux S."/>
            <person name="Paez-Espino D."/>
            <person name="Jungbluth S."/>
            <person name="Walsh D.A."/>
            <person name="Denef V.J."/>
            <person name="McMahon K.D."/>
            <person name="Konstantinidis K.T."/>
            <person name="Eloe-Fadrosh E.A."/>
            <person name="Kyrpides N.C."/>
            <person name="Woyke T."/>
        </authorList>
    </citation>
    <scope>NUCLEOTIDE SEQUENCE</scope>
    <source>
        <strain evidence="3">GVMAG-M-3300023174-3</strain>
    </source>
</reference>